<name>A0AA47MN73_MERPO</name>
<dbReference type="Gene3D" id="1.20.1070.10">
    <property type="entry name" value="Rhodopsin 7-helix transmembrane proteins"/>
    <property type="match status" value="1"/>
</dbReference>
<accession>A0AA47MN73</accession>
<evidence type="ECO:0000256" key="4">
    <source>
        <dbReference type="ARBA" id="ARBA00023136"/>
    </source>
</evidence>
<feature type="transmembrane region" description="Helical" evidence="5">
    <location>
        <begin position="105"/>
        <end position="127"/>
    </location>
</feature>
<dbReference type="InterPro" id="IPR000276">
    <property type="entry name" value="GPCR_Rhodpsn"/>
</dbReference>
<evidence type="ECO:0000313" key="7">
    <source>
        <dbReference type="EMBL" id="KAK0143140.1"/>
    </source>
</evidence>
<dbReference type="EMBL" id="JAOPHQ010003432">
    <property type="protein sequence ID" value="KAK0143140.1"/>
    <property type="molecule type" value="Genomic_DNA"/>
</dbReference>
<proteinExistence type="predicted"/>
<dbReference type="Pfam" id="PF00001">
    <property type="entry name" value="7tm_1"/>
    <property type="match status" value="1"/>
</dbReference>
<keyword evidence="3 5" id="KW-1133">Transmembrane helix</keyword>
<keyword evidence="2 5" id="KW-0812">Transmembrane</keyword>
<dbReference type="InterPro" id="IPR052921">
    <property type="entry name" value="GPCR1_Superfamily_Member"/>
</dbReference>
<dbReference type="PANTHER" id="PTHR26451:SF869">
    <property type="entry name" value="OLFACTORY RECEPTOR 530-RELATED"/>
    <property type="match status" value="1"/>
</dbReference>
<dbReference type="GO" id="GO:0004930">
    <property type="term" value="F:G protein-coupled receptor activity"/>
    <property type="evidence" value="ECO:0007669"/>
    <property type="project" value="InterPro"/>
</dbReference>
<protein>
    <submittedName>
        <fullName evidence="7">Olfactory receptor 2A12</fullName>
    </submittedName>
</protein>
<feature type="transmembrane region" description="Helical" evidence="5">
    <location>
        <begin position="24"/>
        <end position="46"/>
    </location>
</feature>
<gene>
    <name evidence="7" type="primary">OR2A12_0</name>
    <name evidence="7" type="ORF">N1851_018724</name>
</gene>
<comment type="caution">
    <text evidence="7">The sequence shown here is derived from an EMBL/GenBank/DDBJ whole genome shotgun (WGS) entry which is preliminary data.</text>
</comment>
<evidence type="ECO:0000256" key="5">
    <source>
        <dbReference type="SAM" id="Phobius"/>
    </source>
</evidence>
<dbReference type="PANTHER" id="PTHR26451">
    <property type="entry name" value="G_PROTEIN_RECEP_F1_2 DOMAIN-CONTAINING PROTEIN"/>
    <property type="match status" value="1"/>
</dbReference>
<feature type="transmembrane region" description="Helical" evidence="5">
    <location>
        <begin position="66"/>
        <end position="84"/>
    </location>
</feature>
<dbReference type="PROSITE" id="PS50262">
    <property type="entry name" value="G_PROTEIN_RECEP_F1_2"/>
    <property type="match status" value="1"/>
</dbReference>
<dbReference type="GO" id="GO:0005549">
    <property type="term" value="F:odorant binding"/>
    <property type="evidence" value="ECO:0007669"/>
    <property type="project" value="TreeGrafter"/>
</dbReference>
<dbReference type="SUPFAM" id="SSF81321">
    <property type="entry name" value="Family A G protein-coupled receptor-like"/>
    <property type="match status" value="1"/>
</dbReference>
<dbReference type="InterPro" id="IPR017452">
    <property type="entry name" value="GPCR_Rhodpsn_7TM"/>
</dbReference>
<evidence type="ECO:0000259" key="6">
    <source>
        <dbReference type="PROSITE" id="PS50262"/>
    </source>
</evidence>
<evidence type="ECO:0000313" key="8">
    <source>
        <dbReference type="Proteomes" id="UP001174136"/>
    </source>
</evidence>
<comment type="subcellular location">
    <subcellularLocation>
        <location evidence="1">Membrane</location>
    </subcellularLocation>
</comment>
<dbReference type="GO" id="GO:0016020">
    <property type="term" value="C:membrane"/>
    <property type="evidence" value="ECO:0007669"/>
    <property type="project" value="UniProtKB-SubCell"/>
</dbReference>
<evidence type="ECO:0000256" key="1">
    <source>
        <dbReference type="ARBA" id="ARBA00004370"/>
    </source>
</evidence>
<dbReference type="GO" id="GO:0004984">
    <property type="term" value="F:olfactory receptor activity"/>
    <property type="evidence" value="ECO:0007669"/>
    <property type="project" value="TreeGrafter"/>
</dbReference>
<organism evidence="7 8">
    <name type="scientific">Merluccius polli</name>
    <name type="common">Benguela hake</name>
    <name type="synonym">Merluccius cadenati</name>
    <dbReference type="NCBI Taxonomy" id="89951"/>
    <lineage>
        <taxon>Eukaryota</taxon>
        <taxon>Metazoa</taxon>
        <taxon>Chordata</taxon>
        <taxon>Craniata</taxon>
        <taxon>Vertebrata</taxon>
        <taxon>Euteleostomi</taxon>
        <taxon>Actinopterygii</taxon>
        <taxon>Neopterygii</taxon>
        <taxon>Teleostei</taxon>
        <taxon>Neoteleostei</taxon>
        <taxon>Acanthomorphata</taxon>
        <taxon>Zeiogadaria</taxon>
        <taxon>Gadariae</taxon>
        <taxon>Gadiformes</taxon>
        <taxon>Gadoidei</taxon>
        <taxon>Merlucciidae</taxon>
        <taxon>Merluccius</taxon>
    </lineage>
</organism>
<dbReference type="Proteomes" id="UP001174136">
    <property type="component" value="Unassembled WGS sequence"/>
</dbReference>
<sequence length="179" mass="19902">MSVVENGVVMALICLDQSLKTAKYIAVFNLAFVDVFGNSALVPKVIDTFWFNHKYITYNNCLTYEFFNYMTLTMQSLNLVLLSFDRLVAITFPLRYHVIVSLKTMFLLVAFFWIFGIFVNLIAVGLLTRLSFCRAVSCLPNQRRSGSSEGLGALLKCTSAVDCSGIEPATGNPVTSPKP</sequence>
<evidence type="ECO:0000256" key="3">
    <source>
        <dbReference type="ARBA" id="ARBA00022989"/>
    </source>
</evidence>
<evidence type="ECO:0000256" key="2">
    <source>
        <dbReference type="ARBA" id="ARBA00022692"/>
    </source>
</evidence>
<feature type="domain" description="G-protein coupled receptors family 1 profile" evidence="6">
    <location>
        <begin position="5"/>
        <end position="121"/>
    </location>
</feature>
<keyword evidence="7" id="KW-0675">Receptor</keyword>
<keyword evidence="8" id="KW-1185">Reference proteome</keyword>
<reference evidence="7" key="1">
    <citation type="journal article" date="2023" name="Front. Mar. Sci.">
        <title>A new Merluccius polli reference genome to investigate the effects of global change in West African waters.</title>
        <authorList>
            <person name="Mateo J.L."/>
            <person name="Blanco-Fernandez C."/>
            <person name="Garcia-Vazquez E."/>
            <person name="Machado-Schiaffino G."/>
        </authorList>
    </citation>
    <scope>NUCLEOTIDE SEQUENCE</scope>
    <source>
        <strain evidence="7">C29</strain>
        <tissue evidence="7">Fin</tissue>
    </source>
</reference>
<keyword evidence="4 5" id="KW-0472">Membrane</keyword>
<dbReference type="AlphaFoldDB" id="A0AA47MN73"/>